<organism evidence="3 4">
    <name type="scientific">Paenibacillus artemisiicola</name>
    <dbReference type="NCBI Taxonomy" id="1172618"/>
    <lineage>
        <taxon>Bacteria</taxon>
        <taxon>Bacillati</taxon>
        <taxon>Bacillota</taxon>
        <taxon>Bacilli</taxon>
        <taxon>Bacillales</taxon>
        <taxon>Paenibacillaceae</taxon>
        <taxon>Paenibacillus</taxon>
    </lineage>
</organism>
<evidence type="ECO:0000259" key="2">
    <source>
        <dbReference type="Pfam" id="PF20578"/>
    </source>
</evidence>
<name>A0ABS3W2Y4_9BACL</name>
<gene>
    <name evidence="3" type="ORF">I8J29_00435</name>
</gene>
<evidence type="ECO:0000313" key="3">
    <source>
        <dbReference type="EMBL" id="MBO7742640.1"/>
    </source>
</evidence>
<keyword evidence="4" id="KW-1185">Reference proteome</keyword>
<dbReference type="Proteomes" id="UP000670947">
    <property type="component" value="Unassembled WGS sequence"/>
</dbReference>
<evidence type="ECO:0000256" key="1">
    <source>
        <dbReference type="SAM" id="SignalP"/>
    </source>
</evidence>
<dbReference type="InterPro" id="IPR046780">
    <property type="entry name" value="aBig_2"/>
</dbReference>
<accession>A0ABS3W2Y4</accession>
<comment type="caution">
    <text evidence="3">The sequence shown here is derived from an EMBL/GenBank/DDBJ whole genome shotgun (WGS) entry which is preliminary data.</text>
</comment>
<sequence length="467" mass="47920">MKKWPIIMLVLALFASGGTAAFAHGGGSGGSNDAKRQQQACNEATARLNQVLAKTKDERARSLLKSMIASFKAQCAASNAASQDAKKVNADKDALAIQFLGGNSANNVTLPVILPSRGKNGSAVVWTSSNPNVISNDGLTVRRPTQGDVAVNLTAALRFHNATASRTFRVVVKADYPQLSDRDRVAKDKAALAIDYGGSDNAGSVTRAFDALPAKGPNGSSVKWISSLPAVVSNDGKTVNRPANGSGDAVVVLTAFIQSGAYTDVKVFTVTVKQSMPDAQRVAADKAALAIDYGGSDDAGRVTRPLDGLPARGANGSAIVWTSSAPGVLSADGKTLRRPAAGTGDATVVLTAILTSGSASDVKVFVLTVKDDFTSQERAAADKADLAIAYKSGDGASNVTQSVGLPARGYYGSTIAWYSSNPSAVAANGTVYRPARGKGDAAVTLTAVVSSGGSAEVRAFNLVVKQQ</sequence>
<feature type="chain" id="PRO_5046661031" description="Atrophied bacterial Ig domain-containing protein" evidence="1">
    <location>
        <begin position="24"/>
        <end position="467"/>
    </location>
</feature>
<protein>
    <recommendedName>
        <fullName evidence="2">Atrophied bacterial Ig domain-containing protein</fullName>
    </recommendedName>
</protein>
<feature type="domain" description="Atrophied bacterial Ig" evidence="2">
    <location>
        <begin position="380"/>
        <end position="467"/>
    </location>
</feature>
<feature type="domain" description="Atrophied bacterial Ig" evidence="2">
    <location>
        <begin position="282"/>
        <end position="371"/>
    </location>
</feature>
<keyword evidence="1" id="KW-0732">Signal</keyword>
<dbReference type="EMBL" id="JAGGDJ010000001">
    <property type="protein sequence ID" value="MBO7742640.1"/>
    <property type="molecule type" value="Genomic_DNA"/>
</dbReference>
<dbReference type="RefSeq" id="WP_208845622.1">
    <property type="nucleotide sequence ID" value="NZ_JAGGDJ010000001.1"/>
</dbReference>
<feature type="domain" description="Atrophied bacterial Ig" evidence="2">
    <location>
        <begin position="88"/>
        <end position="174"/>
    </location>
</feature>
<feature type="domain" description="Atrophied bacterial Ig" evidence="2">
    <location>
        <begin position="185"/>
        <end position="274"/>
    </location>
</feature>
<proteinExistence type="predicted"/>
<dbReference type="Pfam" id="PF20578">
    <property type="entry name" value="aBig_2"/>
    <property type="match status" value="4"/>
</dbReference>
<feature type="signal peptide" evidence="1">
    <location>
        <begin position="1"/>
        <end position="23"/>
    </location>
</feature>
<evidence type="ECO:0000313" key="4">
    <source>
        <dbReference type="Proteomes" id="UP000670947"/>
    </source>
</evidence>
<reference evidence="3 4" key="1">
    <citation type="submission" date="2021-03" db="EMBL/GenBank/DDBJ databases">
        <title>Paenibacillus artemisicola MWE-103 whole genome sequence.</title>
        <authorList>
            <person name="Ham Y.J."/>
        </authorList>
    </citation>
    <scope>NUCLEOTIDE SEQUENCE [LARGE SCALE GENOMIC DNA]</scope>
    <source>
        <strain evidence="3 4">MWE-103</strain>
    </source>
</reference>